<name>A0ACB9CEC3_9ASTR</name>
<dbReference type="Proteomes" id="UP001056120">
    <property type="component" value="Linkage Group LG21"/>
</dbReference>
<accession>A0ACB9CEC3</accession>
<evidence type="ECO:0000313" key="1">
    <source>
        <dbReference type="EMBL" id="KAI3732629.1"/>
    </source>
</evidence>
<gene>
    <name evidence="1" type="ORF">L1987_63836</name>
</gene>
<comment type="caution">
    <text evidence="1">The sequence shown here is derived from an EMBL/GenBank/DDBJ whole genome shotgun (WGS) entry which is preliminary data.</text>
</comment>
<dbReference type="EMBL" id="CM042038">
    <property type="protein sequence ID" value="KAI3732629.1"/>
    <property type="molecule type" value="Genomic_DNA"/>
</dbReference>
<proteinExistence type="predicted"/>
<keyword evidence="2" id="KW-1185">Reference proteome</keyword>
<protein>
    <submittedName>
        <fullName evidence="1">Uncharacterized protein</fullName>
    </submittedName>
</protein>
<reference evidence="1 2" key="2">
    <citation type="journal article" date="2022" name="Mol. Ecol. Resour.">
        <title>The genomes of chicory, endive, great burdock and yacon provide insights into Asteraceae paleo-polyploidization history and plant inulin production.</title>
        <authorList>
            <person name="Fan W."/>
            <person name="Wang S."/>
            <person name="Wang H."/>
            <person name="Wang A."/>
            <person name="Jiang F."/>
            <person name="Liu H."/>
            <person name="Zhao H."/>
            <person name="Xu D."/>
            <person name="Zhang Y."/>
        </authorList>
    </citation>
    <scope>NUCLEOTIDE SEQUENCE [LARGE SCALE GENOMIC DNA]</scope>
    <source>
        <strain evidence="2">cv. Yunnan</strain>
        <tissue evidence="1">Leaves</tissue>
    </source>
</reference>
<sequence>MRRITQMSVVVMLAMQHLDLVLVLDRITRIPQNPSPTSSANQSAIAKIAEDYVALFSSCMLAYENFIGGKLTDPETIKEDLNQVDPDDMEDMDIQWNMAMILRRAKRFLNRTGRKFIGWHSNAKLVLTNPRSSATSVRTLETLLVNVRRTRHLPQDSQDQARETTKETIKGATTLSTAIKVKVGLMAEIMEMMEAKEREASIADQEDSTTAFALMATGEASCSSNESKPLRIAALSYKENEKRSKDSIETLKKEKRDYSLKISDRQFHLDVAYKGLEKRNNEINKLQNEILQLKGNIEKLKNSRFVVEHYESVVRQVNGLGMGTNAIPPPVSGKFVNGLIDIDLSCLDESLSQDDSSNKDDFSSKADSASDEEFLTASGDASENTCPEGVVYEELLGEQKVKKNNITDCDNLLYSQKPIITVHQTTFPVHHAESSNARSNEPYRRTYKEKRACFHCGMVGHIIVNCPNKNQGKRPVVSQPSAIPKSPPVKHPKSPKKNVVKPQVKPLVKPKTTSEAKPTVLRRENHPAKPCVSTACSAPTGEKPVVKLSKPQRRRRNKRLKKLEHLAGIQSGEASISSPAAVESKSTVPVKKKKRSWNKKSKSTQSPSPKPSKDSFIFDSHDCELIEGHPKGTIYNRWYVDSGCSRHMTGNMALLEDVKPFRGGYVAFAREKGELDSILWHRKLGHISYEKMNHLVRNGLVTSVPKLRFPVADDCMPCKKGKQQQKSHKPKLQNSIVTPLELLHMDLFGPISIKSIGGTKDETADILQYLILSLESLCKLKVRSIRSDNGTEFKNNLMELFCLKKEIRHEFSAPYTPQQNGVAERKNRTLIGTARTMLSDAKLPVTFWAEVVKIACHVLNKVLVVKRHN</sequence>
<reference evidence="2" key="1">
    <citation type="journal article" date="2022" name="Mol. Ecol. Resour.">
        <title>The genomes of chicory, endive, great burdock and yacon provide insights into Asteraceae palaeo-polyploidization history and plant inulin production.</title>
        <authorList>
            <person name="Fan W."/>
            <person name="Wang S."/>
            <person name="Wang H."/>
            <person name="Wang A."/>
            <person name="Jiang F."/>
            <person name="Liu H."/>
            <person name="Zhao H."/>
            <person name="Xu D."/>
            <person name="Zhang Y."/>
        </authorList>
    </citation>
    <scope>NUCLEOTIDE SEQUENCE [LARGE SCALE GENOMIC DNA]</scope>
    <source>
        <strain evidence="2">cv. Yunnan</strain>
    </source>
</reference>
<organism evidence="1 2">
    <name type="scientific">Smallanthus sonchifolius</name>
    <dbReference type="NCBI Taxonomy" id="185202"/>
    <lineage>
        <taxon>Eukaryota</taxon>
        <taxon>Viridiplantae</taxon>
        <taxon>Streptophyta</taxon>
        <taxon>Embryophyta</taxon>
        <taxon>Tracheophyta</taxon>
        <taxon>Spermatophyta</taxon>
        <taxon>Magnoliopsida</taxon>
        <taxon>eudicotyledons</taxon>
        <taxon>Gunneridae</taxon>
        <taxon>Pentapetalae</taxon>
        <taxon>asterids</taxon>
        <taxon>campanulids</taxon>
        <taxon>Asterales</taxon>
        <taxon>Asteraceae</taxon>
        <taxon>Asteroideae</taxon>
        <taxon>Heliantheae alliance</taxon>
        <taxon>Millerieae</taxon>
        <taxon>Smallanthus</taxon>
    </lineage>
</organism>
<evidence type="ECO:0000313" key="2">
    <source>
        <dbReference type="Proteomes" id="UP001056120"/>
    </source>
</evidence>